<organism evidence="1 2">
    <name type="scientific">Belliella pelovolcani</name>
    <dbReference type="NCBI Taxonomy" id="529505"/>
    <lineage>
        <taxon>Bacteria</taxon>
        <taxon>Pseudomonadati</taxon>
        <taxon>Bacteroidota</taxon>
        <taxon>Cytophagia</taxon>
        <taxon>Cytophagales</taxon>
        <taxon>Cyclobacteriaceae</taxon>
        <taxon>Belliella</taxon>
    </lineage>
</organism>
<name>A0A1N7LD90_9BACT</name>
<dbReference type="AlphaFoldDB" id="A0A1N7LD90"/>
<gene>
    <name evidence="1" type="ORF">SAMN05421761_103238</name>
</gene>
<keyword evidence="2" id="KW-1185">Reference proteome</keyword>
<reference evidence="2" key="1">
    <citation type="submission" date="2017-01" db="EMBL/GenBank/DDBJ databases">
        <authorList>
            <person name="Varghese N."/>
            <person name="Submissions S."/>
        </authorList>
    </citation>
    <scope>NUCLEOTIDE SEQUENCE [LARGE SCALE GENOMIC DNA]</scope>
    <source>
        <strain evidence="2">DSM 46698</strain>
    </source>
</reference>
<sequence length="449" mass="48250">MRKQLLTITLLVGSTALVLAQTPFIGIQNSSRKSMISATMNPAEINNLNKKVEVNFFSINGSVSNNIISFGDIFEFGGDVVDVAFERANGPVNMRTEASILGPSFGIKTGKWSFGLTTQAFAKADIIDLDPTLGQSILDIQFDSRNSSTAIASEYNQRVNATGWAELGFIVGREIIDTEKHKFSVGATGKIMFPGTYANFGLDRLRAVIDQNDTEISLTRATGSLNISYSESDFDGSSFGIGSGGFNFGSINGFGLDLGGSYQMKDANGRTKLNAGLAVRNLGSMTFGAGQVNNTYTMNIPEGQAFRLDQLEGNLSDIEDQLLESGYFTKTSENGGVKTSLPSMISAYAEMRVIGKLQASAYIQQRFGDDNANEQLTAQNMIVITPRLVLGNFEIYSPWASTEIAGITGGLGLRYGGFFIGSNSILTGFTADSKQADFHVGLSWGFGRL</sequence>
<proteinExistence type="predicted"/>
<protein>
    <submittedName>
        <fullName evidence="1">Uncharacterized protein</fullName>
    </submittedName>
</protein>
<dbReference type="STRING" id="529505.SAMN05421761_103238"/>
<evidence type="ECO:0000313" key="2">
    <source>
        <dbReference type="Proteomes" id="UP000186026"/>
    </source>
</evidence>
<evidence type="ECO:0000313" key="1">
    <source>
        <dbReference type="EMBL" id="SIS71733.1"/>
    </source>
</evidence>
<accession>A0A1N7LD90</accession>
<dbReference type="EMBL" id="FTOP01000003">
    <property type="protein sequence ID" value="SIS71733.1"/>
    <property type="molecule type" value="Genomic_DNA"/>
</dbReference>
<dbReference type="Proteomes" id="UP000186026">
    <property type="component" value="Unassembled WGS sequence"/>
</dbReference>
<dbReference type="OrthoDB" id="9805336at2"/>
<dbReference type="RefSeq" id="WP_076499194.1">
    <property type="nucleotide sequence ID" value="NZ_FTOP01000003.1"/>
</dbReference>